<sequence length="163" mass="17643">MPPLTTVGDPRTQTQKSHHRCACAHSPATVSIKEVNHLKLTLFTQVAALYTQLIWLSPRPQLSLIHQNPSKHGIKTQPSNQTPNPCFAKIPIHPPLLITISSAQSHRSKPPPLPALLLTKPCPSRLLGVATATCTEPVLYLKATAAASISSPSRRCNQPVHNA</sequence>
<gene>
    <name evidence="2" type="ORF">M0R45_026421</name>
</gene>
<feature type="region of interest" description="Disordered" evidence="1">
    <location>
        <begin position="1"/>
        <end position="20"/>
    </location>
</feature>
<proteinExistence type="predicted"/>
<dbReference type="EMBL" id="JBEDUW010000005">
    <property type="protein sequence ID" value="KAK9929319.1"/>
    <property type="molecule type" value="Genomic_DNA"/>
</dbReference>
<evidence type="ECO:0000256" key="1">
    <source>
        <dbReference type="SAM" id="MobiDB-lite"/>
    </source>
</evidence>
<protein>
    <submittedName>
        <fullName evidence="2">Uncharacterized protein</fullName>
    </submittedName>
</protein>
<keyword evidence="3" id="KW-1185">Reference proteome</keyword>
<evidence type="ECO:0000313" key="3">
    <source>
        <dbReference type="Proteomes" id="UP001457282"/>
    </source>
</evidence>
<comment type="caution">
    <text evidence="2">The sequence shown here is derived from an EMBL/GenBank/DDBJ whole genome shotgun (WGS) entry which is preliminary data.</text>
</comment>
<dbReference type="AlphaFoldDB" id="A0AAW1WXC4"/>
<evidence type="ECO:0000313" key="2">
    <source>
        <dbReference type="EMBL" id="KAK9929319.1"/>
    </source>
</evidence>
<organism evidence="2 3">
    <name type="scientific">Rubus argutus</name>
    <name type="common">Southern blackberry</name>
    <dbReference type="NCBI Taxonomy" id="59490"/>
    <lineage>
        <taxon>Eukaryota</taxon>
        <taxon>Viridiplantae</taxon>
        <taxon>Streptophyta</taxon>
        <taxon>Embryophyta</taxon>
        <taxon>Tracheophyta</taxon>
        <taxon>Spermatophyta</taxon>
        <taxon>Magnoliopsida</taxon>
        <taxon>eudicotyledons</taxon>
        <taxon>Gunneridae</taxon>
        <taxon>Pentapetalae</taxon>
        <taxon>rosids</taxon>
        <taxon>fabids</taxon>
        <taxon>Rosales</taxon>
        <taxon>Rosaceae</taxon>
        <taxon>Rosoideae</taxon>
        <taxon>Rosoideae incertae sedis</taxon>
        <taxon>Rubus</taxon>
    </lineage>
</organism>
<dbReference type="Proteomes" id="UP001457282">
    <property type="component" value="Unassembled WGS sequence"/>
</dbReference>
<name>A0AAW1WXC4_RUBAR</name>
<reference evidence="2 3" key="1">
    <citation type="journal article" date="2023" name="G3 (Bethesda)">
        <title>A chromosome-length genome assembly and annotation of blackberry (Rubus argutus, cv. 'Hillquist').</title>
        <authorList>
            <person name="Bruna T."/>
            <person name="Aryal R."/>
            <person name="Dudchenko O."/>
            <person name="Sargent D.J."/>
            <person name="Mead D."/>
            <person name="Buti M."/>
            <person name="Cavallini A."/>
            <person name="Hytonen T."/>
            <person name="Andres J."/>
            <person name="Pham M."/>
            <person name="Weisz D."/>
            <person name="Mascagni F."/>
            <person name="Usai G."/>
            <person name="Natali L."/>
            <person name="Bassil N."/>
            <person name="Fernandez G.E."/>
            <person name="Lomsadze A."/>
            <person name="Armour M."/>
            <person name="Olukolu B."/>
            <person name="Poorten T."/>
            <person name="Britton C."/>
            <person name="Davik J."/>
            <person name="Ashrafi H."/>
            <person name="Aiden E.L."/>
            <person name="Borodovsky M."/>
            <person name="Worthington M."/>
        </authorList>
    </citation>
    <scope>NUCLEOTIDE SEQUENCE [LARGE SCALE GENOMIC DNA]</scope>
    <source>
        <strain evidence="2">PI 553951</strain>
    </source>
</reference>
<accession>A0AAW1WXC4</accession>